<organism evidence="4 5">
    <name type="scientific">Paenibacillus lycopersici</name>
    <dbReference type="NCBI Taxonomy" id="2704462"/>
    <lineage>
        <taxon>Bacteria</taxon>
        <taxon>Bacillati</taxon>
        <taxon>Bacillota</taxon>
        <taxon>Bacilli</taxon>
        <taxon>Bacillales</taxon>
        <taxon>Paenibacillaceae</taxon>
        <taxon>Paenibacillus</taxon>
    </lineage>
</organism>
<gene>
    <name evidence="3 4" type="primary">rpiA</name>
    <name evidence="4" type="ORF">GXP70_09755</name>
</gene>
<accession>A0A6C0FSR9</accession>
<dbReference type="FunFam" id="3.40.50.1360:FF:000001">
    <property type="entry name" value="Ribose-5-phosphate isomerase A"/>
    <property type="match status" value="1"/>
</dbReference>
<feature type="binding site" evidence="3">
    <location>
        <begin position="80"/>
        <end position="83"/>
    </location>
    <ligand>
        <name>substrate</name>
    </ligand>
</feature>
<dbReference type="RefSeq" id="WP_162356258.1">
    <property type="nucleotide sequence ID" value="NZ_CP048209.1"/>
</dbReference>
<protein>
    <recommendedName>
        <fullName evidence="3">Ribose-5-phosphate isomerase A</fullName>
        <ecNumber evidence="3">5.3.1.6</ecNumber>
    </recommendedName>
    <alternativeName>
        <fullName evidence="3">Phosphoriboisomerase A</fullName>
        <shortName evidence="3">PRI</shortName>
    </alternativeName>
</protein>
<dbReference type="HAMAP" id="MF_00170">
    <property type="entry name" value="Rib_5P_isom_A"/>
    <property type="match status" value="1"/>
</dbReference>
<dbReference type="GO" id="GO:0004751">
    <property type="term" value="F:ribose-5-phosphate isomerase activity"/>
    <property type="evidence" value="ECO:0007669"/>
    <property type="project" value="UniProtKB-UniRule"/>
</dbReference>
<dbReference type="Proteomes" id="UP000476064">
    <property type="component" value="Chromosome"/>
</dbReference>
<keyword evidence="5" id="KW-1185">Reference proteome</keyword>
<dbReference type="AlphaFoldDB" id="A0A6C0FSR9"/>
<dbReference type="SUPFAM" id="SSF100950">
    <property type="entry name" value="NagB/RpiA/CoA transferase-like"/>
    <property type="match status" value="1"/>
</dbReference>
<comment type="subunit">
    <text evidence="3">Homodimer.</text>
</comment>
<dbReference type="InterPro" id="IPR020672">
    <property type="entry name" value="Ribose5P_isomerase_typA_subgr"/>
</dbReference>
<evidence type="ECO:0000256" key="3">
    <source>
        <dbReference type="HAMAP-Rule" id="MF_00170"/>
    </source>
</evidence>
<dbReference type="Gene3D" id="3.40.50.1360">
    <property type="match status" value="1"/>
</dbReference>
<dbReference type="EMBL" id="CP048209">
    <property type="protein sequence ID" value="QHT60196.1"/>
    <property type="molecule type" value="Genomic_DNA"/>
</dbReference>
<dbReference type="Gene3D" id="3.30.70.260">
    <property type="match status" value="1"/>
</dbReference>
<evidence type="ECO:0000313" key="5">
    <source>
        <dbReference type="Proteomes" id="UP000476064"/>
    </source>
</evidence>
<dbReference type="NCBIfam" id="NF001924">
    <property type="entry name" value="PRK00702.1"/>
    <property type="match status" value="1"/>
</dbReference>
<evidence type="ECO:0000256" key="1">
    <source>
        <dbReference type="ARBA" id="ARBA00001713"/>
    </source>
</evidence>
<feature type="binding site" evidence="3">
    <location>
        <begin position="93"/>
        <end position="96"/>
    </location>
    <ligand>
        <name>substrate</name>
    </ligand>
</feature>
<comment type="similarity">
    <text evidence="3">Belongs to the ribose 5-phosphate isomerase family.</text>
</comment>
<sequence length="220" mass="23114">MNAKQAAAEKAAEHIESGMTVGLGTGTTAYYAIHRIAARVQEGLDIRAVASSKQSEELAKQLGIPIVPFAAIDGIDVTIDGADEVDQARNLIKGGGGALLREKILAANSTAFIVIVDESKLVRKLGAFALPVEIVPFACELTTKQVRALGCEPALRAVDGRPFVTDNGNFIVDCDFGVIDDAAELGCKLHRIPGVVEHGLFVGMTKTVIVGSADGSVRYL</sequence>
<dbReference type="Pfam" id="PF06026">
    <property type="entry name" value="Rib_5-P_isom_A"/>
    <property type="match status" value="1"/>
</dbReference>
<dbReference type="PANTHER" id="PTHR11934:SF0">
    <property type="entry name" value="RIBOSE-5-PHOSPHATE ISOMERASE"/>
    <property type="match status" value="1"/>
</dbReference>
<dbReference type="EC" id="5.3.1.6" evidence="3"/>
<dbReference type="GO" id="GO:0005829">
    <property type="term" value="C:cytosol"/>
    <property type="evidence" value="ECO:0007669"/>
    <property type="project" value="TreeGrafter"/>
</dbReference>
<dbReference type="InterPro" id="IPR037171">
    <property type="entry name" value="NagB/RpiA_transferase-like"/>
</dbReference>
<dbReference type="PANTHER" id="PTHR11934">
    <property type="entry name" value="RIBOSE-5-PHOSPHATE ISOMERASE"/>
    <property type="match status" value="1"/>
</dbReference>
<proteinExistence type="inferred from homology"/>
<dbReference type="KEGG" id="plyc:GXP70_09755"/>
<dbReference type="UniPathway" id="UPA00115">
    <property type="reaction ID" value="UER00412"/>
</dbReference>
<dbReference type="NCBIfam" id="TIGR00021">
    <property type="entry name" value="rpiA"/>
    <property type="match status" value="1"/>
</dbReference>
<dbReference type="GO" id="GO:0006014">
    <property type="term" value="P:D-ribose metabolic process"/>
    <property type="evidence" value="ECO:0007669"/>
    <property type="project" value="TreeGrafter"/>
</dbReference>
<comment type="pathway">
    <text evidence="3">Carbohydrate degradation; pentose phosphate pathway; D-ribose 5-phosphate from D-ribulose 5-phosphate (non-oxidative stage): step 1/1.</text>
</comment>
<comment type="function">
    <text evidence="3">Catalyzes the reversible conversion of ribose-5-phosphate to ribulose 5-phosphate.</text>
</comment>
<keyword evidence="2 3" id="KW-0413">Isomerase</keyword>
<name>A0A6C0FSR9_9BACL</name>
<dbReference type="InterPro" id="IPR004788">
    <property type="entry name" value="Ribose5P_isomerase_type_A"/>
</dbReference>
<feature type="binding site" evidence="3">
    <location>
        <position position="120"/>
    </location>
    <ligand>
        <name>substrate</name>
    </ligand>
</feature>
<dbReference type="GO" id="GO:0009052">
    <property type="term" value="P:pentose-phosphate shunt, non-oxidative branch"/>
    <property type="evidence" value="ECO:0007669"/>
    <property type="project" value="UniProtKB-UniRule"/>
</dbReference>
<feature type="binding site" evidence="3">
    <location>
        <begin position="25"/>
        <end position="28"/>
    </location>
    <ligand>
        <name>substrate</name>
    </ligand>
</feature>
<dbReference type="CDD" id="cd01398">
    <property type="entry name" value="RPI_A"/>
    <property type="match status" value="1"/>
</dbReference>
<comment type="catalytic activity">
    <reaction evidence="1 3">
        <text>aldehydo-D-ribose 5-phosphate = D-ribulose 5-phosphate</text>
        <dbReference type="Rhea" id="RHEA:14657"/>
        <dbReference type="ChEBI" id="CHEBI:58121"/>
        <dbReference type="ChEBI" id="CHEBI:58273"/>
        <dbReference type="EC" id="5.3.1.6"/>
    </reaction>
</comment>
<evidence type="ECO:0000256" key="2">
    <source>
        <dbReference type="ARBA" id="ARBA00023235"/>
    </source>
</evidence>
<reference evidence="4 5" key="1">
    <citation type="submission" date="2020-01" db="EMBL/GenBank/DDBJ databases">
        <title>Paenibacillus sp. nov., isolated from tomato rhizosphere.</title>
        <authorList>
            <person name="Weon H.-Y."/>
            <person name="Lee S.A."/>
        </authorList>
    </citation>
    <scope>NUCLEOTIDE SEQUENCE [LARGE SCALE GENOMIC DNA]</scope>
    <source>
        <strain evidence="4 5">12200R-189</strain>
    </source>
</reference>
<dbReference type="SUPFAM" id="SSF75445">
    <property type="entry name" value="D-ribose-5-phosphate isomerase (RpiA), lid domain"/>
    <property type="match status" value="1"/>
</dbReference>
<feature type="active site" description="Proton acceptor" evidence="3">
    <location>
        <position position="102"/>
    </location>
</feature>
<evidence type="ECO:0000313" key="4">
    <source>
        <dbReference type="EMBL" id="QHT60196.1"/>
    </source>
</evidence>